<accession>A0A7E5WE92</accession>
<gene>
    <name evidence="2" type="primary">LOC113501738</name>
</gene>
<keyword evidence="1" id="KW-1185">Reference proteome</keyword>
<protein>
    <submittedName>
        <fullName evidence="2">Uncharacterized protein LOC113501738 isoform X2</fullName>
    </submittedName>
</protein>
<dbReference type="AlphaFoldDB" id="A0A7E5WE92"/>
<sequence>MNMFDSLLNSIPKNRLDYVNDLEIPDYTLSPYIWTDLDDSLSTISESIYRRLNYSNPWDHMRYAMERFPTDYVAKLNRYMPTDTTVAAAERPYGYITYNDDVRRRMKRYFDEECTFLTRDDPGLLELKDAVRKLDLKAIDLEACDLDHMRSLDYYYRYYPYDYWWWSPTYSRYRRRYYPSYLNSRYYKYKYTYPSYYL</sequence>
<dbReference type="RefSeq" id="XP_026738757.1">
    <property type="nucleotide sequence ID" value="XM_026882956.1"/>
</dbReference>
<evidence type="ECO:0000313" key="2">
    <source>
        <dbReference type="RefSeq" id="XP_026738757.1"/>
    </source>
</evidence>
<dbReference type="Proteomes" id="UP000322000">
    <property type="component" value="Chromosome 16"/>
</dbReference>
<name>A0A7E5WE92_TRINI</name>
<proteinExistence type="predicted"/>
<evidence type="ECO:0000313" key="1">
    <source>
        <dbReference type="Proteomes" id="UP000322000"/>
    </source>
</evidence>
<organism evidence="1 2">
    <name type="scientific">Trichoplusia ni</name>
    <name type="common">Cabbage looper</name>
    <dbReference type="NCBI Taxonomy" id="7111"/>
    <lineage>
        <taxon>Eukaryota</taxon>
        <taxon>Metazoa</taxon>
        <taxon>Ecdysozoa</taxon>
        <taxon>Arthropoda</taxon>
        <taxon>Hexapoda</taxon>
        <taxon>Insecta</taxon>
        <taxon>Pterygota</taxon>
        <taxon>Neoptera</taxon>
        <taxon>Endopterygota</taxon>
        <taxon>Lepidoptera</taxon>
        <taxon>Glossata</taxon>
        <taxon>Ditrysia</taxon>
        <taxon>Noctuoidea</taxon>
        <taxon>Noctuidae</taxon>
        <taxon>Plusiinae</taxon>
        <taxon>Trichoplusia</taxon>
    </lineage>
</organism>
<reference evidence="2" key="1">
    <citation type="submission" date="2025-08" db="UniProtKB">
        <authorList>
            <consortium name="RefSeq"/>
        </authorList>
    </citation>
    <scope>IDENTIFICATION</scope>
</reference>
<dbReference type="GeneID" id="113501738"/>